<organism evidence="2 3">
    <name type="scientific">Emydomyces testavorans</name>
    <dbReference type="NCBI Taxonomy" id="2070801"/>
    <lineage>
        <taxon>Eukaryota</taxon>
        <taxon>Fungi</taxon>
        <taxon>Dikarya</taxon>
        <taxon>Ascomycota</taxon>
        <taxon>Pezizomycotina</taxon>
        <taxon>Eurotiomycetes</taxon>
        <taxon>Eurotiomycetidae</taxon>
        <taxon>Onygenales</taxon>
        <taxon>Nannizziopsiaceae</taxon>
        <taxon>Emydomyces</taxon>
    </lineage>
</organism>
<dbReference type="EMBL" id="CP120628">
    <property type="protein sequence ID" value="WEW57690.1"/>
    <property type="molecule type" value="Genomic_DNA"/>
</dbReference>
<evidence type="ECO:0000256" key="1">
    <source>
        <dbReference type="SAM" id="MobiDB-lite"/>
    </source>
</evidence>
<dbReference type="SUPFAM" id="SSF56112">
    <property type="entry name" value="Protein kinase-like (PK-like)"/>
    <property type="match status" value="1"/>
</dbReference>
<dbReference type="InterPro" id="IPR011009">
    <property type="entry name" value="Kinase-like_dom_sf"/>
</dbReference>
<dbReference type="Gene3D" id="1.10.510.10">
    <property type="entry name" value="Transferase(Phosphotransferase) domain 1"/>
    <property type="match status" value="1"/>
</dbReference>
<keyword evidence="3" id="KW-1185">Reference proteome</keyword>
<proteinExistence type="predicted"/>
<gene>
    <name evidence="2" type="ORF">PRK78_003157</name>
</gene>
<evidence type="ECO:0000313" key="3">
    <source>
        <dbReference type="Proteomes" id="UP001219355"/>
    </source>
</evidence>
<name>A0AAF0DFN8_9EURO</name>
<accession>A0AAF0DFN8</accession>
<sequence>MAVKDTLLCLDLSFEDCLYRICRDDNGSKRVVYVAVMNLEIIPEQSRTYGPDVIRELSKLKEWYDMWDTITVYKDQTGIRTELDAFEPHALSEQQILGNYELFDILELPVVQSLKTRVFRIELKGRRCYLKIARFGFELGWLAQEIQVYHLLYQYSSKLSPRILGYAFEQRSHRVIGFVIEEVIGRRPSITDFETCKVALQELHDLDIIHGDINRDNIFITNEGARFIDFEETCIDPAENRGDWDKKKSDEMDSLEEKLLDESGKGRPWATGNAE</sequence>
<reference evidence="2" key="1">
    <citation type="submission" date="2023-03" db="EMBL/GenBank/DDBJ databases">
        <title>Emydomyces testavorans Genome Sequence.</title>
        <authorList>
            <person name="Hoyer L."/>
        </authorList>
    </citation>
    <scope>NUCLEOTIDE SEQUENCE</scope>
    <source>
        <strain evidence="2">16-2883</strain>
    </source>
</reference>
<dbReference type="AlphaFoldDB" id="A0AAF0DFN8"/>
<feature type="region of interest" description="Disordered" evidence="1">
    <location>
        <begin position="237"/>
        <end position="275"/>
    </location>
</feature>
<evidence type="ECO:0008006" key="4">
    <source>
        <dbReference type="Google" id="ProtNLM"/>
    </source>
</evidence>
<evidence type="ECO:0000313" key="2">
    <source>
        <dbReference type="EMBL" id="WEW57690.1"/>
    </source>
</evidence>
<feature type="compositionally biased region" description="Basic and acidic residues" evidence="1">
    <location>
        <begin position="238"/>
        <end position="265"/>
    </location>
</feature>
<protein>
    <recommendedName>
        <fullName evidence="4">Aminoglycoside phosphotransferase domain-containing protein</fullName>
    </recommendedName>
</protein>
<dbReference type="Proteomes" id="UP001219355">
    <property type="component" value="Chromosome 2"/>
</dbReference>